<dbReference type="GO" id="GO:0016787">
    <property type="term" value="F:hydrolase activity"/>
    <property type="evidence" value="ECO:0007669"/>
    <property type="project" value="UniProtKB-KW"/>
</dbReference>
<dbReference type="CDD" id="cd03396">
    <property type="entry name" value="PAP2_like_6"/>
    <property type="match status" value="1"/>
</dbReference>
<sequence>MAERLVLRPWWFWCTVLGFFALIGLCAATDIDLALSAWFYTPDVGWRYADVWLWRWLFEYGLRPAIVMASGALVVLIGSWLHRAWQPYRRACLVLVLVVALGPGLVVNGILKPYWGRPRPRHVAAFGGMQMYHPWWRPSGPGSGKSFPSGHAAMGFAMVAGAVLIPRRYGPWRHAMIGAALGYGLLMGCGRIVQGGHFVSDVLWSGVIVVLITYLLWRTLLARPLPGG</sequence>
<evidence type="ECO:0000256" key="1">
    <source>
        <dbReference type="ARBA" id="ARBA00004651"/>
    </source>
</evidence>
<dbReference type="AlphaFoldDB" id="W4LFG5"/>
<reference evidence="9 10" key="1">
    <citation type="journal article" date="2014" name="Nature">
        <title>An environmental bacterial taxon with a large and distinct metabolic repertoire.</title>
        <authorList>
            <person name="Wilson M.C."/>
            <person name="Mori T."/>
            <person name="Ruckert C."/>
            <person name="Uria A.R."/>
            <person name="Helf M.J."/>
            <person name="Takada K."/>
            <person name="Gernert C."/>
            <person name="Steffens U.A."/>
            <person name="Heycke N."/>
            <person name="Schmitt S."/>
            <person name="Rinke C."/>
            <person name="Helfrich E.J."/>
            <person name="Brachmann A.O."/>
            <person name="Gurgui C."/>
            <person name="Wakimoto T."/>
            <person name="Kracht M."/>
            <person name="Crusemann M."/>
            <person name="Hentschel U."/>
            <person name="Abe I."/>
            <person name="Matsunaga S."/>
            <person name="Kalinowski J."/>
            <person name="Takeyama H."/>
            <person name="Piel J."/>
        </authorList>
    </citation>
    <scope>NUCLEOTIDE SEQUENCE [LARGE SCALE GENOMIC DNA]</scope>
    <source>
        <strain evidence="10">TSY2</strain>
    </source>
</reference>
<feature type="transmembrane region" description="Helical" evidence="7">
    <location>
        <begin position="177"/>
        <end position="196"/>
    </location>
</feature>
<dbReference type="EMBL" id="AZHX01002145">
    <property type="protein sequence ID" value="ETW96747.1"/>
    <property type="molecule type" value="Genomic_DNA"/>
</dbReference>
<gene>
    <name evidence="9" type="ORF">ETSY2_45880</name>
</gene>
<dbReference type="Proteomes" id="UP000019140">
    <property type="component" value="Unassembled WGS sequence"/>
</dbReference>
<dbReference type="HOGENOM" id="CLU_070327_1_1_7"/>
<dbReference type="PANTHER" id="PTHR14969">
    <property type="entry name" value="SPHINGOSINE-1-PHOSPHATE PHOSPHOHYDROLASE"/>
    <property type="match status" value="1"/>
</dbReference>
<evidence type="ECO:0000313" key="10">
    <source>
        <dbReference type="Proteomes" id="UP000019140"/>
    </source>
</evidence>
<dbReference type="Pfam" id="PF01569">
    <property type="entry name" value="PAP2"/>
    <property type="match status" value="1"/>
</dbReference>
<dbReference type="InterPro" id="IPR000326">
    <property type="entry name" value="PAP2/HPO"/>
</dbReference>
<feature type="domain" description="Phosphatidic acid phosphatase type 2/haloperoxidase" evidence="8">
    <location>
        <begin position="91"/>
        <end position="217"/>
    </location>
</feature>
<comment type="subcellular location">
    <subcellularLocation>
        <location evidence="1">Cell membrane</location>
        <topology evidence="1">Multi-pass membrane protein</topology>
    </subcellularLocation>
</comment>
<feature type="transmembrane region" description="Helical" evidence="7">
    <location>
        <begin position="12"/>
        <end position="40"/>
    </location>
</feature>
<evidence type="ECO:0000256" key="2">
    <source>
        <dbReference type="ARBA" id="ARBA00022475"/>
    </source>
</evidence>
<keyword evidence="4" id="KW-0378">Hydrolase</keyword>
<name>W4LFG5_9BACT</name>
<dbReference type="SUPFAM" id="SSF48317">
    <property type="entry name" value="Acid phosphatase/Vanadium-dependent haloperoxidase"/>
    <property type="match status" value="1"/>
</dbReference>
<evidence type="ECO:0000256" key="6">
    <source>
        <dbReference type="ARBA" id="ARBA00023136"/>
    </source>
</evidence>
<feature type="transmembrane region" description="Helical" evidence="7">
    <location>
        <begin position="93"/>
        <end position="111"/>
    </location>
</feature>
<accession>W4LFG5</accession>
<dbReference type="InterPro" id="IPR036938">
    <property type="entry name" value="PAP2/HPO_sf"/>
</dbReference>
<dbReference type="Gene3D" id="1.20.144.10">
    <property type="entry name" value="Phosphatidic acid phosphatase type 2/haloperoxidase"/>
    <property type="match status" value="1"/>
</dbReference>
<evidence type="ECO:0000256" key="3">
    <source>
        <dbReference type="ARBA" id="ARBA00022692"/>
    </source>
</evidence>
<feature type="transmembrane region" description="Helical" evidence="7">
    <location>
        <begin position="60"/>
        <end position="81"/>
    </location>
</feature>
<evidence type="ECO:0000313" key="9">
    <source>
        <dbReference type="EMBL" id="ETW96747.1"/>
    </source>
</evidence>
<evidence type="ECO:0000256" key="7">
    <source>
        <dbReference type="SAM" id="Phobius"/>
    </source>
</evidence>
<keyword evidence="6 7" id="KW-0472">Membrane</keyword>
<evidence type="ECO:0000259" key="8">
    <source>
        <dbReference type="SMART" id="SM00014"/>
    </source>
</evidence>
<feature type="transmembrane region" description="Helical" evidence="7">
    <location>
        <begin position="202"/>
        <end position="221"/>
    </location>
</feature>
<dbReference type="GO" id="GO:0005886">
    <property type="term" value="C:plasma membrane"/>
    <property type="evidence" value="ECO:0007669"/>
    <property type="project" value="UniProtKB-SubCell"/>
</dbReference>
<feature type="transmembrane region" description="Helical" evidence="7">
    <location>
        <begin position="146"/>
        <end position="165"/>
    </location>
</feature>
<dbReference type="PANTHER" id="PTHR14969:SF62">
    <property type="entry name" value="DECAPRENYLPHOSPHORYL-5-PHOSPHORIBOSE PHOSPHATASE RV3807C-RELATED"/>
    <property type="match status" value="1"/>
</dbReference>
<protein>
    <recommendedName>
        <fullName evidence="8">Phosphatidic acid phosphatase type 2/haloperoxidase domain-containing protein</fullName>
    </recommendedName>
</protein>
<evidence type="ECO:0000256" key="4">
    <source>
        <dbReference type="ARBA" id="ARBA00022801"/>
    </source>
</evidence>
<comment type="caution">
    <text evidence="9">The sequence shown here is derived from an EMBL/GenBank/DDBJ whole genome shotgun (WGS) entry which is preliminary data.</text>
</comment>
<proteinExistence type="predicted"/>
<keyword evidence="2" id="KW-1003">Cell membrane</keyword>
<keyword evidence="5 7" id="KW-1133">Transmembrane helix</keyword>
<keyword evidence="10" id="KW-1185">Reference proteome</keyword>
<dbReference type="SMART" id="SM00014">
    <property type="entry name" value="acidPPc"/>
    <property type="match status" value="1"/>
</dbReference>
<keyword evidence="3 7" id="KW-0812">Transmembrane</keyword>
<evidence type="ECO:0000256" key="5">
    <source>
        <dbReference type="ARBA" id="ARBA00022989"/>
    </source>
</evidence>
<organism evidence="9 10">
    <name type="scientific">Candidatus Entotheonella gemina</name>
    <dbReference type="NCBI Taxonomy" id="1429439"/>
    <lineage>
        <taxon>Bacteria</taxon>
        <taxon>Pseudomonadati</taxon>
        <taxon>Nitrospinota/Tectimicrobiota group</taxon>
        <taxon>Candidatus Tectimicrobiota</taxon>
        <taxon>Candidatus Entotheonellia</taxon>
        <taxon>Candidatus Entotheonellales</taxon>
        <taxon>Candidatus Entotheonellaceae</taxon>
        <taxon>Candidatus Entotheonella</taxon>
    </lineage>
</organism>